<gene>
    <name evidence="2" type="ORF">L2716_06365</name>
</gene>
<feature type="region of interest" description="Disordered" evidence="1">
    <location>
        <begin position="1"/>
        <end position="47"/>
    </location>
</feature>
<proteinExistence type="predicted"/>
<dbReference type="Proteomes" id="UP001649381">
    <property type="component" value="Unassembled WGS sequence"/>
</dbReference>
<reference evidence="2 3" key="1">
    <citation type="submission" date="2022-01" db="EMBL/GenBank/DDBJ databases">
        <title>Alkalihalobacillus sp. EGI L200015, a novel bacterium isolated from a salt lake sediment.</title>
        <authorList>
            <person name="Gao L."/>
            <person name="Fang B.-Z."/>
            <person name="Li W.-J."/>
        </authorList>
    </citation>
    <scope>NUCLEOTIDE SEQUENCE [LARGE SCALE GENOMIC DNA]</scope>
    <source>
        <strain evidence="2 3">KCTC 12718</strain>
    </source>
</reference>
<dbReference type="EMBL" id="JAKIJS010000001">
    <property type="protein sequence ID" value="MCF6137349.1"/>
    <property type="molecule type" value="Genomic_DNA"/>
</dbReference>
<evidence type="ECO:0000256" key="1">
    <source>
        <dbReference type="SAM" id="MobiDB-lite"/>
    </source>
</evidence>
<protein>
    <recommendedName>
        <fullName evidence="4">Spore protein</fullName>
    </recommendedName>
</protein>
<evidence type="ECO:0000313" key="3">
    <source>
        <dbReference type="Proteomes" id="UP001649381"/>
    </source>
</evidence>
<accession>A0ABS9GXD0</accession>
<name>A0ABS9GXD0_9BACL</name>
<evidence type="ECO:0000313" key="2">
    <source>
        <dbReference type="EMBL" id="MCF6137349.1"/>
    </source>
</evidence>
<keyword evidence="3" id="KW-1185">Reference proteome</keyword>
<comment type="caution">
    <text evidence="2">The sequence shown here is derived from an EMBL/GenBank/DDBJ whole genome shotgun (WGS) entry which is preliminary data.</text>
</comment>
<feature type="compositionally biased region" description="Basic and acidic residues" evidence="1">
    <location>
        <begin position="23"/>
        <end position="47"/>
    </location>
</feature>
<feature type="compositionally biased region" description="Basic and acidic residues" evidence="1">
    <location>
        <begin position="1"/>
        <end position="11"/>
    </location>
</feature>
<evidence type="ECO:0008006" key="4">
    <source>
        <dbReference type="Google" id="ProtNLM"/>
    </source>
</evidence>
<organism evidence="2 3">
    <name type="scientific">Pseudalkalibacillus berkeleyi</name>
    <dbReference type="NCBI Taxonomy" id="1069813"/>
    <lineage>
        <taxon>Bacteria</taxon>
        <taxon>Bacillati</taxon>
        <taxon>Bacillota</taxon>
        <taxon>Bacilli</taxon>
        <taxon>Bacillales</taxon>
        <taxon>Fictibacillaceae</taxon>
        <taxon>Pseudalkalibacillus</taxon>
    </lineage>
</organism>
<dbReference type="RefSeq" id="WP_236332863.1">
    <property type="nucleotide sequence ID" value="NZ_JAKIJS010000001.1"/>
</dbReference>
<sequence>MGRGKNFEHKRQGTINRPPEGSKIAREEFARDEPIDIQKQEDKKNKR</sequence>